<dbReference type="Proteomes" id="UP000824120">
    <property type="component" value="Chromosome 4"/>
</dbReference>
<evidence type="ECO:0000256" key="3">
    <source>
        <dbReference type="ARBA" id="ARBA00022692"/>
    </source>
</evidence>
<keyword evidence="5 7" id="KW-0472">Membrane</keyword>
<dbReference type="InterPro" id="IPR005349">
    <property type="entry name" value="TMEM14"/>
</dbReference>
<keyword evidence="4 7" id="KW-1133">Transmembrane helix</keyword>
<feature type="region of interest" description="Disordered" evidence="6">
    <location>
        <begin position="57"/>
        <end position="77"/>
    </location>
</feature>
<organism evidence="8 9">
    <name type="scientific">Solanum commersonii</name>
    <name type="common">Commerson's wild potato</name>
    <name type="synonym">Commerson's nightshade</name>
    <dbReference type="NCBI Taxonomy" id="4109"/>
    <lineage>
        <taxon>Eukaryota</taxon>
        <taxon>Viridiplantae</taxon>
        <taxon>Streptophyta</taxon>
        <taxon>Embryophyta</taxon>
        <taxon>Tracheophyta</taxon>
        <taxon>Spermatophyta</taxon>
        <taxon>Magnoliopsida</taxon>
        <taxon>eudicotyledons</taxon>
        <taxon>Gunneridae</taxon>
        <taxon>Pentapetalae</taxon>
        <taxon>asterids</taxon>
        <taxon>lamiids</taxon>
        <taxon>Solanales</taxon>
        <taxon>Solanaceae</taxon>
        <taxon>Solanoideae</taxon>
        <taxon>Solaneae</taxon>
        <taxon>Solanum</taxon>
    </lineage>
</organism>
<evidence type="ECO:0000256" key="4">
    <source>
        <dbReference type="ARBA" id="ARBA00022989"/>
    </source>
</evidence>
<evidence type="ECO:0000256" key="1">
    <source>
        <dbReference type="ARBA" id="ARBA00004370"/>
    </source>
</evidence>
<feature type="transmembrane region" description="Helical" evidence="7">
    <location>
        <begin position="159"/>
        <end position="180"/>
    </location>
</feature>
<name>A0A9J5ZAR5_SOLCO</name>
<dbReference type="Gene3D" id="1.10.10.1740">
    <property type="entry name" value="Transmembrane protein 14-like"/>
    <property type="match status" value="1"/>
</dbReference>
<dbReference type="OrthoDB" id="10332785at2759"/>
<gene>
    <name evidence="8" type="ORF">H5410_020718</name>
</gene>
<evidence type="ECO:0000256" key="2">
    <source>
        <dbReference type="ARBA" id="ARBA00007590"/>
    </source>
</evidence>
<comment type="similarity">
    <text evidence="2">Belongs to the TMEM14 family.</text>
</comment>
<dbReference type="GO" id="GO:0015245">
    <property type="term" value="F:fatty acid transmembrane transporter activity"/>
    <property type="evidence" value="ECO:0007669"/>
    <property type="project" value="TreeGrafter"/>
</dbReference>
<dbReference type="PANTHER" id="PTHR12668:SF48">
    <property type="entry name" value="PROTEIN FATTY ACID EXPORT 1, CHLOROPLASTIC"/>
    <property type="match status" value="1"/>
</dbReference>
<dbReference type="Pfam" id="PF03647">
    <property type="entry name" value="Tmemb_14"/>
    <property type="match status" value="1"/>
</dbReference>
<accession>A0A9J5ZAR5</accession>
<dbReference type="EMBL" id="JACXVP010000004">
    <property type="protein sequence ID" value="KAG5609437.1"/>
    <property type="molecule type" value="Genomic_DNA"/>
</dbReference>
<dbReference type="InterPro" id="IPR044890">
    <property type="entry name" value="TMEM14_sf"/>
</dbReference>
<dbReference type="PANTHER" id="PTHR12668">
    <property type="entry name" value="TRANSMEMBRANE PROTEIN 14, 15"/>
    <property type="match status" value="1"/>
</dbReference>
<feature type="compositionally biased region" description="Low complexity" evidence="6">
    <location>
        <begin position="63"/>
        <end position="74"/>
    </location>
</feature>
<reference evidence="8 9" key="1">
    <citation type="submission" date="2020-09" db="EMBL/GenBank/DDBJ databases">
        <title>De no assembly of potato wild relative species, Solanum commersonii.</title>
        <authorList>
            <person name="Cho K."/>
        </authorList>
    </citation>
    <scope>NUCLEOTIDE SEQUENCE [LARGE SCALE GENOMIC DNA]</scope>
    <source>
        <strain evidence="8">LZ3.2</strain>
        <tissue evidence="8">Leaf</tissue>
    </source>
</reference>
<protein>
    <submittedName>
        <fullName evidence="8">Uncharacterized protein</fullName>
    </submittedName>
</protein>
<proteinExistence type="inferred from homology"/>
<feature type="transmembrane region" description="Helical" evidence="7">
    <location>
        <begin position="259"/>
        <end position="278"/>
    </location>
</feature>
<evidence type="ECO:0000256" key="7">
    <source>
        <dbReference type="SAM" id="Phobius"/>
    </source>
</evidence>
<dbReference type="GO" id="GO:0009706">
    <property type="term" value="C:chloroplast inner membrane"/>
    <property type="evidence" value="ECO:0007669"/>
    <property type="project" value="TreeGrafter"/>
</dbReference>
<evidence type="ECO:0000313" key="8">
    <source>
        <dbReference type="EMBL" id="KAG5609437.1"/>
    </source>
</evidence>
<keyword evidence="9" id="KW-1185">Reference proteome</keyword>
<comment type="caution">
    <text evidence="8">The sequence shown here is derived from an EMBL/GenBank/DDBJ whole genome shotgun (WGS) entry which is preliminary data.</text>
</comment>
<sequence length="321" mass="35113">MSSTISQLSCFSSINRRFLFHTHLHPCSTLPRKVVVVRTDAHGMDLSNLENRNTLGCTRDASQSHNGSSSNSNLKSDELVQGKEMKGSVQENSISPSKRTAKIHDFCFGIPFGEYCLKNVETSACLVPDITNPSFLCQGGLVFTGGIVGFIFSRNPATLSNGVLFGGALLAFSTISLRVWRQGKSSLPFILGQAGICWFPPYVFAFFSLSSNSFFSLNSSILSIWEVRDRKDKFACCNPSMEKHADFLSGSSVYSESLLLDYSVACIFKLMIVVFLQTRKVFPTGFYAAMSAAMFCFYSYVVLSGGNPLPKKLKVSAAGTS</sequence>
<evidence type="ECO:0000256" key="5">
    <source>
        <dbReference type="ARBA" id="ARBA00023136"/>
    </source>
</evidence>
<comment type="subcellular location">
    <subcellularLocation>
        <location evidence="1">Membrane</location>
    </subcellularLocation>
</comment>
<feature type="transmembrane region" description="Helical" evidence="7">
    <location>
        <begin position="187"/>
        <end position="209"/>
    </location>
</feature>
<feature type="transmembrane region" description="Helical" evidence="7">
    <location>
        <begin position="285"/>
        <end position="303"/>
    </location>
</feature>
<evidence type="ECO:0000313" key="9">
    <source>
        <dbReference type="Proteomes" id="UP000824120"/>
    </source>
</evidence>
<evidence type="ECO:0000256" key="6">
    <source>
        <dbReference type="SAM" id="MobiDB-lite"/>
    </source>
</evidence>
<dbReference type="AlphaFoldDB" id="A0A9J5ZAR5"/>
<keyword evidence="3 7" id="KW-0812">Transmembrane</keyword>